<evidence type="ECO:0000256" key="1">
    <source>
        <dbReference type="ARBA" id="ARBA00022468"/>
    </source>
</evidence>
<sequence length="509" mass="54555">MVKCVPKLYKGTTQPVDGRNVVVGDTIIVARKDRPQPLEYHVGCVSKCTKKNLSLENCIAYTIGRGAQSGCITGELEPKLVHFHKTQLHPMMWQLIPPGSTTQPLLVDSSVEDDGLAAQPCNGAQYHGQLPPELWERIGDFLGAGALDRACVDTWALLRGRHLRWRVPDPEATEALAVLAGMIDELRTFSLTVPSHELRTVGVEGLPILIQAPLLQTLTLNLEDNCLSPADARAIATLKGCPALTSLHLELGGNNLGAAAAKELAELRLAPALRTLHLRLGGNSLAAGGSRALVGLREAPALRTLVLDLASNNLGVGGLQFIAGLSDSTSLQTLDLDLSTNDLQPGDAQALQRLNRMSQLQHLHLNLAANWIGPTDAKALALMRLLPHLRSLSLSLGDNNLGPQGVKALVSLKDCPCLHQLTLDLEGNSVGKGGSQPLTALAECRSLRHLYLDVSYNELSAIDAPTFLAFANLETLLVSAEGNDMGSKGIEVRNTLKKSRISNFSFQLD</sequence>
<keyword evidence="1" id="KW-0343">GTPase activation</keyword>
<reference evidence="4" key="1">
    <citation type="submission" date="2021-01" db="EMBL/GenBank/DDBJ databases">
        <authorList>
            <person name="Corre E."/>
            <person name="Pelletier E."/>
            <person name="Niang G."/>
            <person name="Scheremetjew M."/>
            <person name="Finn R."/>
            <person name="Kale V."/>
            <person name="Holt S."/>
            <person name="Cochrane G."/>
            <person name="Meng A."/>
            <person name="Brown T."/>
            <person name="Cohen L."/>
        </authorList>
    </citation>
    <scope>NUCLEOTIDE SEQUENCE</scope>
    <source>
        <strain evidence="4">NIES-381</strain>
    </source>
</reference>
<dbReference type="InterPro" id="IPR001611">
    <property type="entry name" value="Leu-rich_rpt"/>
</dbReference>
<dbReference type="GO" id="GO:0006913">
    <property type="term" value="P:nucleocytoplasmic transport"/>
    <property type="evidence" value="ECO:0007669"/>
    <property type="project" value="TreeGrafter"/>
</dbReference>
<organism evidence="4">
    <name type="scientific">Eutreptiella gymnastica</name>
    <dbReference type="NCBI Taxonomy" id="73025"/>
    <lineage>
        <taxon>Eukaryota</taxon>
        <taxon>Discoba</taxon>
        <taxon>Euglenozoa</taxon>
        <taxon>Euglenida</taxon>
        <taxon>Spirocuta</taxon>
        <taxon>Euglenophyceae</taxon>
        <taxon>Eutreptiales</taxon>
        <taxon>Eutreptiaceae</taxon>
        <taxon>Eutreptiella</taxon>
    </lineage>
</organism>
<evidence type="ECO:0000313" key="4">
    <source>
        <dbReference type="EMBL" id="CAD9001943.1"/>
    </source>
</evidence>
<keyword evidence="3" id="KW-0677">Repeat</keyword>
<dbReference type="AlphaFoldDB" id="A0A7S1I5Q7"/>
<evidence type="ECO:0000256" key="3">
    <source>
        <dbReference type="ARBA" id="ARBA00022737"/>
    </source>
</evidence>
<dbReference type="GO" id="GO:0005096">
    <property type="term" value="F:GTPase activator activity"/>
    <property type="evidence" value="ECO:0007669"/>
    <property type="project" value="UniProtKB-KW"/>
</dbReference>
<dbReference type="EMBL" id="HBGA01035744">
    <property type="protein sequence ID" value="CAD9001943.1"/>
    <property type="molecule type" value="Transcribed_RNA"/>
</dbReference>
<protein>
    <submittedName>
        <fullName evidence="4">Uncharacterized protein</fullName>
    </submittedName>
</protein>
<name>A0A7S1I5Q7_9EUGL</name>
<dbReference type="PANTHER" id="PTHR24113">
    <property type="entry name" value="RAN GTPASE-ACTIVATING PROTEIN 1"/>
    <property type="match status" value="1"/>
</dbReference>
<keyword evidence="2" id="KW-0433">Leucine-rich repeat</keyword>
<dbReference type="Pfam" id="PF13516">
    <property type="entry name" value="LRR_6"/>
    <property type="match status" value="3"/>
</dbReference>
<dbReference type="Gene3D" id="3.80.10.10">
    <property type="entry name" value="Ribonuclease Inhibitor"/>
    <property type="match status" value="2"/>
</dbReference>
<dbReference type="InterPro" id="IPR032675">
    <property type="entry name" value="LRR_dom_sf"/>
</dbReference>
<dbReference type="SUPFAM" id="SSF52047">
    <property type="entry name" value="RNI-like"/>
    <property type="match status" value="1"/>
</dbReference>
<dbReference type="GO" id="GO:0005634">
    <property type="term" value="C:nucleus"/>
    <property type="evidence" value="ECO:0007669"/>
    <property type="project" value="TreeGrafter"/>
</dbReference>
<dbReference type="GO" id="GO:0031267">
    <property type="term" value="F:small GTPase binding"/>
    <property type="evidence" value="ECO:0007669"/>
    <property type="project" value="TreeGrafter"/>
</dbReference>
<proteinExistence type="predicted"/>
<gene>
    <name evidence="4" type="ORF">EGYM00392_LOCUS13026</name>
</gene>
<dbReference type="InterPro" id="IPR027038">
    <property type="entry name" value="RanGap"/>
</dbReference>
<dbReference type="PANTHER" id="PTHR24113:SF12">
    <property type="entry name" value="RAN GTPASE-ACTIVATING PROTEIN 1"/>
    <property type="match status" value="1"/>
</dbReference>
<dbReference type="GO" id="GO:0048471">
    <property type="term" value="C:perinuclear region of cytoplasm"/>
    <property type="evidence" value="ECO:0007669"/>
    <property type="project" value="TreeGrafter"/>
</dbReference>
<dbReference type="GO" id="GO:0005829">
    <property type="term" value="C:cytosol"/>
    <property type="evidence" value="ECO:0007669"/>
    <property type="project" value="TreeGrafter"/>
</dbReference>
<evidence type="ECO:0000256" key="2">
    <source>
        <dbReference type="ARBA" id="ARBA00022614"/>
    </source>
</evidence>
<accession>A0A7S1I5Q7</accession>